<evidence type="ECO:0000259" key="1">
    <source>
        <dbReference type="PROSITE" id="PS50181"/>
    </source>
</evidence>
<dbReference type="PROSITE" id="PS50181">
    <property type="entry name" value="FBOX"/>
    <property type="match status" value="1"/>
</dbReference>
<protein>
    <recommendedName>
        <fullName evidence="1">F-box domain-containing protein</fullName>
    </recommendedName>
</protein>
<dbReference type="Gene3D" id="1.20.1280.50">
    <property type="match status" value="1"/>
</dbReference>
<dbReference type="CDD" id="cd22157">
    <property type="entry name" value="F-box_AtFBW1-like"/>
    <property type="match status" value="1"/>
</dbReference>
<dbReference type="OrthoDB" id="5314306at2759"/>
<name>A0A9Q1JP21_9CARY</name>
<dbReference type="PANTHER" id="PTHR31672">
    <property type="entry name" value="BNACNNG10540D PROTEIN"/>
    <property type="match status" value="1"/>
</dbReference>
<organism evidence="2 3">
    <name type="scientific">Carnegiea gigantea</name>
    <dbReference type="NCBI Taxonomy" id="171969"/>
    <lineage>
        <taxon>Eukaryota</taxon>
        <taxon>Viridiplantae</taxon>
        <taxon>Streptophyta</taxon>
        <taxon>Embryophyta</taxon>
        <taxon>Tracheophyta</taxon>
        <taxon>Spermatophyta</taxon>
        <taxon>Magnoliopsida</taxon>
        <taxon>eudicotyledons</taxon>
        <taxon>Gunneridae</taxon>
        <taxon>Pentapetalae</taxon>
        <taxon>Caryophyllales</taxon>
        <taxon>Cactineae</taxon>
        <taxon>Cactaceae</taxon>
        <taxon>Cactoideae</taxon>
        <taxon>Echinocereeae</taxon>
        <taxon>Carnegiea</taxon>
    </lineage>
</organism>
<dbReference type="SUPFAM" id="SSF81383">
    <property type="entry name" value="F-box domain"/>
    <property type="match status" value="1"/>
</dbReference>
<sequence length="310" mass="35292">MGRKRLTFRKWSSCWLKFPPELLIELLARLPVKALLKFRCVCKEWRSLIDSPNFASLHLNAHKNKRQNDWLFVIDSDYFFRDCSIRHSSDSRIVRVEGYVNGLILFSKIHDGRISGFIVQNPSIGKSMEIPPPDHYCLDDPSKVLVRFVCIDGVENGYKVVVMPVQNPRLQEKLPPSDDQSNPSYALFEIYSLNSGSWRSCSIFTHCRWRFTVIERTPFLNGALHWIGCDMSMASSQLEGSHVVAFDVQNEALNHFSLPDDLGIYRSRTFAALGESLALWDMVWLNLGLNGTQSVLNLGASCILGATVNY</sequence>
<dbReference type="InterPro" id="IPR013187">
    <property type="entry name" value="F-box-assoc_dom_typ3"/>
</dbReference>
<dbReference type="NCBIfam" id="TIGR01640">
    <property type="entry name" value="F_box_assoc_1"/>
    <property type="match status" value="1"/>
</dbReference>
<evidence type="ECO:0000313" key="2">
    <source>
        <dbReference type="EMBL" id="KAJ8427475.1"/>
    </source>
</evidence>
<gene>
    <name evidence="2" type="ORF">Cgig2_021885</name>
</gene>
<dbReference type="Pfam" id="PF08268">
    <property type="entry name" value="FBA_3"/>
    <property type="match status" value="1"/>
</dbReference>
<dbReference type="EMBL" id="JAKOGI010001140">
    <property type="protein sequence ID" value="KAJ8427475.1"/>
    <property type="molecule type" value="Genomic_DNA"/>
</dbReference>
<keyword evidence="3" id="KW-1185">Reference proteome</keyword>
<comment type="caution">
    <text evidence="2">The sequence shown here is derived from an EMBL/GenBank/DDBJ whole genome shotgun (WGS) entry which is preliminary data.</text>
</comment>
<dbReference type="PANTHER" id="PTHR31672:SF13">
    <property type="entry name" value="F-BOX PROTEIN CPR30-LIKE"/>
    <property type="match status" value="1"/>
</dbReference>
<proteinExistence type="predicted"/>
<dbReference type="InterPro" id="IPR001810">
    <property type="entry name" value="F-box_dom"/>
</dbReference>
<reference evidence="2" key="1">
    <citation type="submission" date="2022-04" db="EMBL/GenBank/DDBJ databases">
        <title>Carnegiea gigantea Genome sequencing and assembly v2.</title>
        <authorList>
            <person name="Copetti D."/>
            <person name="Sanderson M.J."/>
            <person name="Burquez A."/>
            <person name="Wojciechowski M.F."/>
        </authorList>
    </citation>
    <scope>NUCLEOTIDE SEQUENCE</scope>
    <source>
        <strain evidence="2">SGP5-SGP5p</strain>
        <tissue evidence="2">Aerial part</tissue>
    </source>
</reference>
<accession>A0A9Q1JP21</accession>
<dbReference type="SMART" id="SM00256">
    <property type="entry name" value="FBOX"/>
    <property type="match status" value="1"/>
</dbReference>
<feature type="domain" description="F-box" evidence="1">
    <location>
        <begin position="12"/>
        <end position="57"/>
    </location>
</feature>
<dbReference type="InterPro" id="IPR017451">
    <property type="entry name" value="F-box-assoc_interact_dom"/>
</dbReference>
<dbReference type="InterPro" id="IPR036047">
    <property type="entry name" value="F-box-like_dom_sf"/>
</dbReference>
<dbReference type="Pfam" id="PF00646">
    <property type="entry name" value="F-box"/>
    <property type="match status" value="1"/>
</dbReference>
<dbReference type="InterPro" id="IPR050796">
    <property type="entry name" value="SCF_F-box_component"/>
</dbReference>
<dbReference type="Proteomes" id="UP001153076">
    <property type="component" value="Unassembled WGS sequence"/>
</dbReference>
<evidence type="ECO:0000313" key="3">
    <source>
        <dbReference type="Proteomes" id="UP001153076"/>
    </source>
</evidence>
<dbReference type="AlphaFoldDB" id="A0A9Q1JP21"/>